<reference evidence="2" key="1">
    <citation type="submission" date="2019-08" db="EMBL/GenBank/DDBJ databases">
        <authorList>
            <person name="Kucharzyk K."/>
            <person name="Murdoch R.W."/>
            <person name="Higgins S."/>
            <person name="Loffler F."/>
        </authorList>
    </citation>
    <scope>NUCLEOTIDE SEQUENCE</scope>
</reference>
<comment type="caution">
    <text evidence="2">The sequence shown here is derived from an EMBL/GenBank/DDBJ whole genome shotgun (WGS) entry which is preliminary data.</text>
</comment>
<organism evidence="2">
    <name type="scientific">bioreactor metagenome</name>
    <dbReference type="NCBI Taxonomy" id="1076179"/>
    <lineage>
        <taxon>unclassified sequences</taxon>
        <taxon>metagenomes</taxon>
        <taxon>ecological metagenomes</taxon>
    </lineage>
</organism>
<dbReference type="EMBL" id="VSSQ01002832">
    <property type="protein sequence ID" value="MPM17635.1"/>
    <property type="molecule type" value="Genomic_DNA"/>
</dbReference>
<dbReference type="AlphaFoldDB" id="A0A644XNB6"/>
<feature type="transmembrane region" description="Helical" evidence="1">
    <location>
        <begin position="35"/>
        <end position="55"/>
    </location>
</feature>
<evidence type="ECO:0000256" key="1">
    <source>
        <dbReference type="SAM" id="Phobius"/>
    </source>
</evidence>
<keyword evidence="1" id="KW-0472">Membrane</keyword>
<gene>
    <name evidence="2" type="ORF">SDC9_64032</name>
</gene>
<proteinExistence type="predicted"/>
<sequence length="102" mass="12528">MNALLGVAFLLFLNTTIIPMIIVDMVFHIKLFGVMPKWLIVIIMLIYYYGLYFVFNHEKKYLDVCKQYRNERKNKKRRKLFYIWLYVVLSFLVPIFLILWLR</sequence>
<keyword evidence="1" id="KW-1133">Transmembrane helix</keyword>
<name>A0A644XNB6_9ZZZZ</name>
<protein>
    <submittedName>
        <fullName evidence="2">Uncharacterized protein</fullName>
    </submittedName>
</protein>
<feature type="transmembrane region" description="Helical" evidence="1">
    <location>
        <begin position="80"/>
        <end position="101"/>
    </location>
</feature>
<evidence type="ECO:0000313" key="2">
    <source>
        <dbReference type="EMBL" id="MPM17635.1"/>
    </source>
</evidence>
<keyword evidence="1" id="KW-0812">Transmembrane</keyword>
<accession>A0A644XNB6</accession>